<comment type="subcellular location">
    <subcellularLocation>
        <location evidence="1">Cytoplasm</location>
    </subcellularLocation>
    <subcellularLocation>
        <location evidence="2">Nucleus</location>
        <location evidence="2">Nucleolus</location>
    </subcellularLocation>
</comment>
<dbReference type="GO" id="GO:0071028">
    <property type="term" value="P:nuclear mRNA surveillance"/>
    <property type="evidence" value="ECO:0007669"/>
    <property type="project" value="TreeGrafter"/>
</dbReference>
<dbReference type="GO" id="GO:0034475">
    <property type="term" value="P:U4 snRNA 3'-end processing"/>
    <property type="evidence" value="ECO:0007669"/>
    <property type="project" value="TreeGrafter"/>
</dbReference>
<evidence type="ECO:0000259" key="7">
    <source>
        <dbReference type="Pfam" id="PF01138"/>
    </source>
</evidence>
<dbReference type="PANTHER" id="PTHR11097">
    <property type="entry name" value="EXOSOME COMPLEX EXONUCLEASE RIBOSOMAL RNA PROCESSING PROTEIN"/>
    <property type="match status" value="1"/>
</dbReference>
<dbReference type="GO" id="GO:0071038">
    <property type="term" value="P:TRAMP-dependent tRNA surveillance pathway"/>
    <property type="evidence" value="ECO:0007669"/>
    <property type="project" value="TreeGrafter"/>
</dbReference>
<dbReference type="InterPro" id="IPR050590">
    <property type="entry name" value="Exosome_comp_Rrp42_subfam"/>
</dbReference>
<dbReference type="Gene3D" id="3.30.230.70">
    <property type="entry name" value="GHMP Kinase, N-terminal domain"/>
    <property type="match status" value="1"/>
</dbReference>
<dbReference type="GO" id="GO:0035925">
    <property type="term" value="F:mRNA 3'-UTR AU-rich region binding"/>
    <property type="evidence" value="ECO:0007669"/>
    <property type="project" value="TreeGrafter"/>
</dbReference>
<dbReference type="Proteomes" id="UP000887013">
    <property type="component" value="Unassembled WGS sequence"/>
</dbReference>
<dbReference type="Pfam" id="PF01138">
    <property type="entry name" value="RNase_PH"/>
    <property type="match status" value="1"/>
</dbReference>
<evidence type="ECO:0000256" key="1">
    <source>
        <dbReference type="ARBA" id="ARBA00004496"/>
    </source>
</evidence>
<dbReference type="InterPro" id="IPR001247">
    <property type="entry name" value="ExoRNase_PH_dom1"/>
</dbReference>
<comment type="caution">
    <text evidence="8">The sequence shown here is derived from an EMBL/GenBank/DDBJ whole genome shotgun (WGS) entry which is preliminary data.</text>
</comment>
<dbReference type="GO" id="GO:0000176">
    <property type="term" value="C:nuclear exosome (RNase complex)"/>
    <property type="evidence" value="ECO:0007669"/>
    <property type="project" value="TreeGrafter"/>
</dbReference>
<protein>
    <recommendedName>
        <fullName evidence="6">Ribosomal RNA-processing protein 42</fullName>
    </recommendedName>
</protein>
<dbReference type="GO" id="GO:0034476">
    <property type="term" value="P:U5 snRNA 3'-end processing"/>
    <property type="evidence" value="ECO:0007669"/>
    <property type="project" value="TreeGrafter"/>
</dbReference>
<dbReference type="GO" id="GO:0000467">
    <property type="term" value="P:exonucleolytic trimming to generate mature 3'-end of 5.8S rRNA from tricistronic rRNA transcript (SSU-rRNA, 5.8S rRNA, LSU-rRNA)"/>
    <property type="evidence" value="ECO:0007669"/>
    <property type="project" value="TreeGrafter"/>
</dbReference>
<evidence type="ECO:0000256" key="5">
    <source>
        <dbReference type="ARBA" id="ARBA00022835"/>
    </source>
</evidence>
<sequence>MANFILQEAEKIYIIHGIQENVRSDGRTNLDYRTIELETDVIANCNGSCLMKIADTKLLAGVKAELTTPPASSPDKGWIEVSIER</sequence>
<dbReference type="SUPFAM" id="SSF54211">
    <property type="entry name" value="Ribosomal protein S5 domain 2-like"/>
    <property type="match status" value="1"/>
</dbReference>
<evidence type="ECO:0000256" key="4">
    <source>
        <dbReference type="ARBA" id="ARBA00022490"/>
    </source>
</evidence>
<dbReference type="InterPro" id="IPR020568">
    <property type="entry name" value="Ribosomal_Su5_D2-typ_SF"/>
</dbReference>
<evidence type="ECO:0000313" key="9">
    <source>
        <dbReference type="Proteomes" id="UP000887013"/>
    </source>
</evidence>
<keyword evidence="5" id="KW-0271">Exosome</keyword>
<accession>A0A8X6R556</accession>
<reference evidence="8" key="1">
    <citation type="submission" date="2020-08" db="EMBL/GenBank/DDBJ databases">
        <title>Multicomponent nature underlies the extraordinary mechanical properties of spider dragline silk.</title>
        <authorList>
            <person name="Kono N."/>
            <person name="Nakamura H."/>
            <person name="Mori M."/>
            <person name="Yoshida Y."/>
            <person name="Ohtoshi R."/>
            <person name="Malay A.D."/>
            <person name="Moran D.A.P."/>
            <person name="Tomita M."/>
            <person name="Numata K."/>
            <person name="Arakawa K."/>
        </authorList>
    </citation>
    <scope>NUCLEOTIDE SEQUENCE</scope>
</reference>
<evidence type="ECO:0000256" key="3">
    <source>
        <dbReference type="ARBA" id="ARBA00006678"/>
    </source>
</evidence>
<dbReference type="GO" id="GO:0016075">
    <property type="term" value="P:rRNA catabolic process"/>
    <property type="evidence" value="ECO:0007669"/>
    <property type="project" value="TreeGrafter"/>
</dbReference>
<evidence type="ECO:0000256" key="6">
    <source>
        <dbReference type="ARBA" id="ARBA00042523"/>
    </source>
</evidence>
<feature type="domain" description="Exoribonuclease phosphorolytic" evidence="7">
    <location>
        <begin position="32"/>
        <end position="84"/>
    </location>
</feature>
<proteinExistence type="inferred from homology"/>
<gene>
    <name evidence="8" type="primary">EXOSC7</name>
    <name evidence="8" type="ORF">NPIL_380161</name>
</gene>
<dbReference type="EMBL" id="BMAW01040717">
    <property type="protein sequence ID" value="GFU60758.1"/>
    <property type="molecule type" value="Genomic_DNA"/>
</dbReference>
<dbReference type="InterPro" id="IPR027408">
    <property type="entry name" value="PNPase/RNase_PH_dom_sf"/>
</dbReference>
<dbReference type="PANTHER" id="PTHR11097:SF8">
    <property type="entry name" value="EXOSOME COMPLEX COMPONENT RRP42"/>
    <property type="match status" value="1"/>
</dbReference>
<keyword evidence="4" id="KW-0963">Cytoplasm</keyword>
<keyword evidence="9" id="KW-1185">Reference proteome</keyword>
<dbReference type="AlphaFoldDB" id="A0A8X6R556"/>
<organism evidence="8 9">
    <name type="scientific">Nephila pilipes</name>
    <name type="common">Giant wood spider</name>
    <name type="synonym">Nephila maculata</name>
    <dbReference type="NCBI Taxonomy" id="299642"/>
    <lineage>
        <taxon>Eukaryota</taxon>
        <taxon>Metazoa</taxon>
        <taxon>Ecdysozoa</taxon>
        <taxon>Arthropoda</taxon>
        <taxon>Chelicerata</taxon>
        <taxon>Arachnida</taxon>
        <taxon>Araneae</taxon>
        <taxon>Araneomorphae</taxon>
        <taxon>Entelegynae</taxon>
        <taxon>Araneoidea</taxon>
        <taxon>Nephilidae</taxon>
        <taxon>Nephila</taxon>
    </lineage>
</organism>
<comment type="similarity">
    <text evidence="3">Belongs to the RNase PH family.</text>
</comment>
<evidence type="ECO:0000256" key="2">
    <source>
        <dbReference type="ARBA" id="ARBA00004604"/>
    </source>
</evidence>
<dbReference type="GO" id="GO:0005730">
    <property type="term" value="C:nucleolus"/>
    <property type="evidence" value="ECO:0007669"/>
    <property type="project" value="UniProtKB-SubCell"/>
</dbReference>
<name>A0A8X6R556_NEPPI</name>
<dbReference type="GO" id="GO:0000177">
    <property type="term" value="C:cytoplasmic exosome (RNase complex)"/>
    <property type="evidence" value="ECO:0007669"/>
    <property type="project" value="TreeGrafter"/>
</dbReference>
<dbReference type="OrthoDB" id="272245at2759"/>
<dbReference type="GO" id="GO:0034473">
    <property type="term" value="P:U1 snRNA 3'-end processing"/>
    <property type="evidence" value="ECO:0007669"/>
    <property type="project" value="TreeGrafter"/>
</dbReference>
<evidence type="ECO:0000313" key="8">
    <source>
        <dbReference type="EMBL" id="GFU60758.1"/>
    </source>
</evidence>
<dbReference type="GO" id="GO:0071035">
    <property type="term" value="P:nuclear polyadenylation-dependent rRNA catabolic process"/>
    <property type="evidence" value="ECO:0007669"/>
    <property type="project" value="TreeGrafter"/>
</dbReference>